<feature type="compositionally biased region" description="Basic residues" evidence="10">
    <location>
        <begin position="60"/>
        <end position="74"/>
    </location>
</feature>
<feature type="site" description="Transition state stabilizer" evidence="8">
    <location>
        <position position="266"/>
    </location>
</feature>
<dbReference type="GO" id="GO:0008081">
    <property type="term" value="F:phosphoric diester hydrolase activity"/>
    <property type="evidence" value="ECO:0007669"/>
    <property type="project" value="TreeGrafter"/>
</dbReference>
<dbReference type="InterPro" id="IPR020848">
    <property type="entry name" value="AP_endonuclease_F1_CS"/>
</dbReference>
<dbReference type="FunFam" id="3.60.10.10:FF:000041">
    <property type="entry name" value="DNA-(apurinic or apyrimidinic site) lyase"/>
    <property type="match status" value="1"/>
</dbReference>
<feature type="domain" description="Endonuclease/exonuclease/phosphatase" evidence="11">
    <location>
        <begin position="102"/>
        <end position="362"/>
    </location>
</feature>
<dbReference type="OMA" id="GWRIDYY"/>
<evidence type="ECO:0000259" key="11">
    <source>
        <dbReference type="Pfam" id="PF03372"/>
    </source>
</evidence>
<reference evidence="12 13" key="1">
    <citation type="journal article" date="2010" name="Plant Cell">
        <title>The Chlorella variabilis NC64A genome reveals adaptation to photosymbiosis, coevolution with viruses, and cryptic sex.</title>
        <authorList>
            <person name="Blanc G."/>
            <person name="Duncan G."/>
            <person name="Agarkova I."/>
            <person name="Borodovsky M."/>
            <person name="Gurnon J."/>
            <person name="Kuo A."/>
            <person name="Lindquist E."/>
            <person name="Lucas S."/>
            <person name="Pangilinan J."/>
            <person name="Polle J."/>
            <person name="Salamov A."/>
            <person name="Terry A."/>
            <person name="Yamada T."/>
            <person name="Dunigan D.D."/>
            <person name="Grigoriev I.V."/>
            <person name="Claverie J.M."/>
            <person name="Van Etten J.L."/>
        </authorList>
    </citation>
    <scope>NUCLEOTIDE SEQUENCE [LARGE SCALE GENOMIC DNA]</scope>
    <source>
        <strain evidence="12 13">NC64A</strain>
    </source>
</reference>
<dbReference type="PROSITE" id="PS51435">
    <property type="entry name" value="AP_NUCLEASE_F1_4"/>
    <property type="match status" value="1"/>
</dbReference>
<dbReference type="InterPro" id="IPR004808">
    <property type="entry name" value="AP_endonuc_1"/>
</dbReference>
<dbReference type="PROSITE" id="PS00726">
    <property type="entry name" value="AP_NUCLEASE_F1_1"/>
    <property type="match status" value="1"/>
</dbReference>
<dbReference type="GeneID" id="17355612"/>
<dbReference type="NCBIfam" id="TIGR00195">
    <property type="entry name" value="exoDNase_III"/>
    <property type="match status" value="1"/>
</dbReference>
<dbReference type="GO" id="GO:0006284">
    <property type="term" value="P:base-excision repair"/>
    <property type="evidence" value="ECO:0007669"/>
    <property type="project" value="TreeGrafter"/>
</dbReference>
<feature type="binding site" evidence="7">
    <location>
        <position position="105"/>
    </location>
    <ligand>
        <name>Mg(2+)</name>
        <dbReference type="ChEBI" id="CHEBI:18420"/>
        <label>1</label>
    </ligand>
</feature>
<dbReference type="CDD" id="cd09087">
    <property type="entry name" value="Ape1-like_AP-endo"/>
    <property type="match status" value="1"/>
</dbReference>
<evidence type="ECO:0000256" key="4">
    <source>
        <dbReference type="ARBA" id="ARBA00022801"/>
    </source>
</evidence>
<organism evidence="13">
    <name type="scientific">Chlorella variabilis</name>
    <name type="common">Green alga</name>
    <dbReference type="NCBI Taxonomy" id="554065"/>
    <lineage>
        <taxon>Eukaryota</taxon>
        <taxon>Viridiplantae</taxon>
        <taxon>Chlorophyta</taxon>
        <taxon>core chlorophytes</taxon>
        <taxon>Trebouxiophyceae</taxon>
        <taxon>Chlorellales</taxon>
        <taxon>Chlorellaceae</taxon>
        <taxon>Chlorella clade</taxon>
        <taxon>Chlorella</taxon>
    </lineage>
</organism>
<comment type="cofactor">
    <cofactor evidence="7 9">
        <name>Mg(2+)</name>
        <dbReference type="ChEBI" id="CHEBI:18420"/>
    </cofactor>
    <cofactor evidence="7 9">
        <name>Mn(2+)</name>
        <dbReference type="ChEBI" id="CHEBI:29035"/>
    </cofactor>
    <text evidence="7 9">Probably binds two magnesium or manganese ions per subunit.</text>
</comment>
<dbReference type="NCBIfam" id="TIGR00633">
    <property type="entry name" value="xth"/>
    <property type="match status" value="1"/>
</dbReference>
<dbReference type="OrthoDB" id="498125at2759"/>
<evidence type="ECO:0000256" key="6">
    <source>
        <dbReference type="PIRSR" id="PIRSR604808-1"/>
    </source>
</evidence>
<dbReference type="STRING" id="554065.E1ZCQ1"/>
<dbReference type="GO" id="GO:0003677">
    <property type="term" value="F:DNA binding"/>
    <property type="evidence" value="ECO:0007669"/>
    <property type="project" value="InterPro"/>
</dbReference>
<evidence type="ECO:0000256" key="8">
    <source>
        <dbReference type="PIRSR" id="PIRSR604808-3"/>
    </source>
</evidence>
<feature type="active site" evidence="6">
    <location>
        <position position="224"/>
    </location>
</feature>
<dbReference type="InterPro" id="IPR020847">
    <property type="entry name" value="AP_endonuclease_F1_BS"/>
</dbReference>
<dbReference type="InterPro" id="IPR005135">
    <property type="entry name" value="Endo/exonuclease/phosphatase"/>
</dbReference>
<dbReference type="GO" id="GO:0046872">
    <property type="term" value="F:metal ion binding"/>
    <property type="evidence" value="ECO:0007669"/>
    <property type="project" value="UniProtKB-KW"/>
</dbReference>
<dbReference type="AlphaFoldDB" id="E1ZCQ1"/>
<dbReference type="EC" id="3.1.-.-" evidence="9"/>
<dbReference type="RefSeq" id="XP_005848578.1">
    <property type="nucleotide sequence ID" value="XM_005848516.1"/>
</dbReference>
<dbReference type="PANTHER" id="PTHR22748:SF6">
    <property type="entry name" value="DNA-(APURINIC OR APYRIMIDINIC SITE) ENDONUCLEASE"/>
    <property type="match status" value="1"/>
</dbReference>
<evidence type="ECO:0000256" key="10">
    <source>
        <dbReference type="SAM" id="MobiDB-lite"/>
    </source>
</evidence>
<keyword evidence="4" id="KW-0378">Hydrolase</keyword>
<dbReference type="GO" id="GO:0003906">
    <property type="term" value="F:DNA-(apurinic or apyrimidinic site) endonuclease activity"/>
    <property type="evidence" value="ECO:0007669"/>
    <property type="project" value="TreeGrafter"/>
</dbReference>
<feature type="active site" description="Proton acceptor" evidence="6">
    <location>
        <position position="362"/>
    </location>
</feature>
<dbReference type="GO" id="GO:0008311">
    <property type="term" value="F:double-stranded DNA 3'-5' DNA exonuclease activity"/>
    <property type="evidence" value="ECO:0007669"/>
    <property type="project" value="TreeGrafter"/>
</dbReference>
<dbReference type="SUPFAM" id="SSF56219">
    <property type="entry name" value="DNase I-like"/>
    <property type="match status" value="1"/>
</dbReference>
<proteinExistence type="inferred from homology"/>
<keyword evidence="9" id="KW-0234">DNA repair</keyword>
<dbReference type="GO" id="GO:0005634">
    <property type="term" value="C:nucleus"/>
    <property type="evidence" value="ECO:0007669"/>
    <property type="project" value="TreeGrafter"/>
</dbReference>
<keyword evidence="9" id="KW-0227">DNA damage</keyword>
<evidence type="ECO:0000313" key="12">
    <source>
        <dbReference type="EMBL" id="EFN56476.1"/>
    </source>
</evidence>
<evidence type="ECO:0000313" key="13">
    <source>
        <dbReference type="Proteomes" id="UP000008141"/>
    </source>
</evidence>
<feature type="binding site" evidence="7">
    <location>
        <position position="147"/>
    </location>
    <ligand>
        <name>Mg(2+)</name>
        <dbReference type="ChEBI" id="CHEBI:18420"/>
        <label>1</label>
    </ligand>
</feature>
<name>E1ZCQ1_CHLVA</name>
<dbReference type="Pfam" id="PF03372">
    <property type="entry name" value="Exo_endo_phos"/>
    <property type="match status" value="1"/>
</dbReference>
<comment type="similarity">
    <text evidence="2 9">Belongs to the DNA repair enzymes AP/ExoA family.</text>
</comment>
<evidence type="ECO:0000256" key="5">
    <source>
        <dbReference type="ARBA" id="ARBA00022842"/>
    </source>
</evidence>
<sequence>MRSWLRGGRTCWWQDVFGCRSLVAHVPPLAMAPKRKAVAPPEQAAEPAAATTAGIDKKTAAKPKAAKRVAKPKAPKPPLGPAWDASMRPPPLPDGTPASHILSWNVAGLRALLKKVKEVEAGTRNENIPTLVALAEAEQADVLCLQEIKLQEDHCVEVLKELNLPEGWHVSWNCSRDKKGYSGTAIVSRQAPLSVSCGIGAEEHDGEGRVITAEFSAFYLVNCYTPNSGEGLKRLGYRVEKWDKDFSAYLKRLEQHKPVVVTGDLNVAPAEIDIHSPKTNLKSAGFTPQERASFAANLLGQGFVDCFRTQYPEAVAYTYWGYRFNARGNNKGWRLDHFLVSQQLHSSLHDCYHLPAIMGSDHCPLGLVLKH</sequence>
<feature type="site" description="Important for catalytic activity" evidence="8">
    <location>
        <position position="336"/>
    </location>
</feature>
<feature type="active site" description="Proton donor/acceptor" evidence="6">
    <location>
        <position position="264"/>
    </location>
</feature>
<keyword evidence="5 7" id="KW-0460">Magnesium</keyword>
<feature type="region of interest" description="Disordered" evidence="10">
    <location>
        <begin position="37"/>
        <end position="96"/>
    </location>
</feature>
<feature type="binding site" evidence="7">
    <location>
        <position position="266"/>
    </location>
    <ligand>
        <name>Mg(2+)</name>
        <dbReference type="ChEBI" id="CHEBI:18420"/>
        <label>1</label>
    </ligand>
</feature>
<evidence type="ECO:0000256" key="2">
    <source>
        <dbReference type="ARBA" id="ARBA00007092"/>
    </source>
</evidence>
<dbReference type="InterPro" id="IPR036691">
    <property type="entry name" value="Endo/exonu/phosph_ase_sf"/>
</dbReference>
<dbReference type="Proteomes" id="UP000008141">
    <property type="component" value="Unassembled WGS sequence"/>
</dbReference>
<protein>
    <recommendedName>
        <fullName evidence="9">DNA-(apurinic or apyrimidinic site) endonuclease</fullName>
        <ecNumber evidence="9">3.1.-.-</ecNumber>
    </recommendedName>
</protein>
<evidence type="ECO:0000256" key="1">
    <source>
        <dbReference type="ARBA" id="ARBA00001936"/>
    </source>
</evidence>
<dbReference type="KEGG" id="cvr:CHLNCDRAFT_30910"/>
<gene>
    <name evidence="12" type="ORF">CHLNCDRAFT_30910</name>
</gene>
<dbReference type="eggNOG" id="KOG1294">
    <property type="taxonomic scope" value="Eukaryota"/>
</dbReference>
<feature type="binding site" evidence="7">
    <location>
        <position position="362"/>
    </location>
    <ligand>
        <name>Mg(2+)</name>
        <dbReference type="ChEBI" id="CHEBI:18420"/>
        <label>1</label>
    </ligand>
</feature>
<evidence type="ECO:0000256" key="7">
    <source>
        <dbReference type="PIRSR" id="PIRSR604808-2"/>
    </source>
</evidence>
<accession>E1ZCQ1</accession>
<feature type="binding site" evidence="7">
    <location>
        <position position="264"/>
    </location>
    <ligand>
        <name>Mg(2+)</name>
        <dbReference type="ChEBI" id="CHEBI:18420"/>
        <label>1</label>
    </ligand>
</feature>
<evidence type="ECO:0000256" key="9">
    <source>
        <dbReference type="RuleBase" id="RU362131"/>
    </source>
</evidence>
<evidence type="ECO:0000256" key="3">
    <source>
        <dbReference type="ARBA" id="ARBA00022723"/>
    </source>
</evidence>
<feature type="binding site" evidence="7">
    <location>
        <position position="361"/>
    </location>
    <ligand>
        <name>Mg(2+)</name>
        <dbReference type="ChEBI" id="CHEBI:18420"/>
        <label>1</label>
    </ligand>
</feature>
<dbReference type="PROSITE" id="PS00728">
    <property type="entry name" value="AP_NUCLEASE_F1_3"/>
    <property type="match status" value="1"/>
</dbReference>
<dbReference type="FunCoup" id="E1ZCQ1">
    <property type="interactions" value="1237"/>
</dbReference>
<dbReference type="Gene3D" id="3.60.10.10">
    <property type="entry name" value="Endonuclease/exonuclease/phosphatase"/>
    <property type="match status" value="1"/>
</dbReference>
<feature type="compositionally biased region" description="Low complexity" evidence="10">
    <location>
        <begin position="38"/>
        <end position="53"/>
    </location>
</feature>
<keyword evidence="3 7" id="KW-0479">Metal-binding</keyword>
<comment type="cofactor">
    <cofactor evidence="1">
        <name>Mn(2+)</name>
        <dbReference type="ChEBI" id="CHEBI:29035"/>
    </cofactor>
</comment>
<dbReference type="InParanoid" id="E1ZCQ1"/>
<dbReference type="PANTHER" id="PTHR22748">
    <property type="entry name" value="AP ENDONUCLEASE"/>
    <property type="match status" value="1"/>
</dbReference>
<keyword evidence="13" id="KW-1185">Reference proteome</keyword>
<feature type="site" description="Interaction with DNA substrate" evidence="8">
    <location>
        <position position="362"/>
    </location>
</feature>
<dbReference type="EMBL" id="GL433842">
    <property type="protein sequence ID" value="EFN56476.1"/>
    <property type="molecule type" value="Genomic_DNA"/>
</dbReference>
<keyword evidence="7" id="KW-0464">Manganese</keyword>